<evidence type="ECO:0000313" key="9">
    <source>
        <dbReference type="EMBL" id="KYH33028.1"/>
    </source>
</evidence>
<dbReference type="RefSeq" id="WP_062281814.1">
    <property type="nucleotide sequence ID" value="NZ_LTBC01000002.1"/>
</dbReference>
<evidence type="ECO:0000259" key="7">
    <source>
        <dbReference type="PROSITE" id="PS51201"/>
    </source>
</evidence>
<dbReference type="InterPro" id="IPR036721">
    <property type="entry name" value="RCK_C_sf"/>
</dbReference>
<dbReference type="GO" id="GO:0005886">
    <property type="term" value="C:plasma membrane"/>
    <property type="evidence" value="ECO:0007669"/>
    <property type="project" value="InterPro"/>
</dbReference>
<feature type="domain" description="RCK C-terminal" evidence="8">
    <location>
        <begin position="141"/>
        <end position="222"/>
    </location>
</feature>
<dbReference type="EMBL" id="LTBC01000002">
    <property type="protein sequence ID" value="KYH33028.1"/>
    <property type="molecule type" value="Genomic_DNA"/>
</dbReference>
<evidence type="ECO:0000256" key="2">
    <source>
        <dbReference type="ARBA" id="ARBA00022448"/>
    </source>
</evidence>
<dbReference type="NCBIfam" id="NF007038">
    <property type="entry name" value="PRK09496.2-6"/>
    <property type="match status" value="1"/>
</dbReference>
<dbReference type="Proteomes" id="UP000075670">
    <property type="component" value="Unassembled WGS sequence"/>
</dbReference>
<proteinExistence type="predicted"/>
<feature type="domain" description="RCK N-terminal" evidence="7">
    <location>
        <begin position="227"/>
        <end position="344"/>
    </location>
</feature>
<reference evidence="9 10" key="1">
    <citation type="submission" date="2016-02" db="EMBL/GenBank/DDBJ databases">
        <title>Genome sequence of Moorella mulderi DSM 14980.</title>
        <authorList>
            <person name="Poehlein A."/>
            <person name="Daniel R."/>
        </authorList>
    </citation>
    <scope>NUCLEOTIDE SEQUENCE [LARGE SCALE GENOMIC DNA]</scope>
    <source>
        <strain evidence="9 10">DSM 14980</strain>
    </source>
</reference>
<dbReference type="InterPro" id="IPR003148">
    <property type="entry name" value="RCK_N"/>
</dbReference>
<feature type="domain" description="RCK C-terminal" evidence="8">
    <location>
        <begin position="364"/>
        <end position="445"/>
    </location>
</feature>
<dbReference type="GO" id="GO:0015079">
    <property type="term" value="F:potassium ion transmembrane transporter activity"/>
    <property type="evidence" value="ECO:0007669"/>
    <property type="project" value="InterPro"/>
</dbReference>
<dbReference type="PROSITE" id="PS51202">
    <property type="entry name" value="RCK_C"/>
    <property type="match status" value="2"/>
</dbReference>
<keyword evidence="2" id="KW-0813">Transport</keyword>
<dbReference type="Pfam" id="PF02254">
    <property type="entry name" value="TrkA_N"/>
    <property type="match status" value="2"/>
</dbReference>
<keyword evidence="10" id="KW-1185">Reference proteome</keyword>
<accession>A0A151AZF7</accession>
<evidence type="ECO:0000256" key="5">
    <source>
        <dbReference type="ARBA" id="ARBA00023027"/>
    </source>
</evidence>
<dbReference type="PROSITE" id="PS51201">
    <property type="entry name" value="RCK_N"/>
    <property type="match status" value="2"/>
</dbReference>
<dbReference type="NCBIfam" id="NF007039">
    <property type="entry name" value="PRK09496.3-2"/>
    <property type="match status" value="1"/>
</dbReference>
<name>A0A151AZF7_9FIRM</name>
<dbReference type="Gene3D" id="3.30.70.1450">
    <property type="entry name" value="Regulator of K+ conductance, C-terminal domain"/>
    <property type="match status" value="2"/>
</dbReference>
<dbReference type="NCBIfam" id="NF007041">
    <property type="entry name" value="PRK09496.3-4"/>
    <property type="match status" value="1"/>
</dbReference>
<dbReference type="PATRIC" id="fig|1122241.3.peg.849"/>
<dbReference type="InterPro" id="IPR006037">
    <property type="entry name" value="RCK_C"/>
</dbReference>
<dbReference type="PANTHER" id="PTHR43833:SF5">
    <property type="entry name" value="TRK SYSTEM POTASSIUM UPTAKE PROTEIN TRKA"/>
    <property type="match status" value="1"/>
</dbReference>
<dbReference type="OrthoDB" id="9775180at2"/>
<organism evidence="9 10">
    <name type="scientific">Moorella mulderi DSM 14980</name>
    <dbReference type="NCBI Taxonomy" id="1122241"/>
    <lineage>
        <taxon>Bacteria</taxon>
        <taxon>Bacillati</taxon>
        <taxon>Bacillota</taxon>
        <taxon>Clostridia</taxon>
        <taxon>Neomoorellales</taxon>
        <taxon>Neomoorellaceae</taxon>
        <taxon>Neomoorella</taxon>
    </lineage>
</organism>
<dbReference type="SUPFAM" id="SSF116726">
    <property type="entry name" value="TrkA C-terminal domain-like"/>
    <property type="match status" value="2"/>
</dbReference>
<feature type="domain" description="RCK N-terminal" evidence="7">
    <location>
        <begin position="1"/>
        <end position="121"/>
    </location>
</feature>
<dbReference type="InterPro" id="IPR006036">
    <property type="entry name" value="K_uptake_TrkA"/>
</dbReference>
<dbReference type="Pfam" id="PF02080">
    <property type="entry name" value="TrkA_C"/>
    <property type="match status" value="2"/>
</dbReference>
<keyword evidence="3" id="KW-0633">Potassium transport</keyword>
<comment type="caution">
    <text evidence="9">The sequence shown here is derived from an EMBL/GenBank/DDBJ whole genome shotgun (WGS) entry which is preliminary data.</text>
</comment>
<dbReference type="NCBIfam" id="NF007033">
    <property type="entry name" value="PRK09496.1-5"/>
    <property type="match status" value="1"/>
</dbReference>
<evidence type="ECO:0000256" key="4">
    <source>
        <dbReference type="ARBA" id="ARBA00022958"/>
    </source>
</evidence>
<dbReference type="PANTHER" id="PTHR43833">
    <property type="entry name" value="POTASSIUM CHANNEL PROTEIN 2-RELATED-RELATED"/>
    <property type="match status" value="1"/>
</dbReference>
<keyword evidence="5" id="KW-0520">NAD</keyword>
<dbReference type="NCBIfam" id="NF007031">
    <property type="entry name" value="PRK09496.1-2"/>
    <property type="match status" value="1"/>
</dbReference>
<evidence type="ECO:0000256" key="6">
    <source>
        <dbReference type="ARBA" id="ARBA00023065"/>
    </source>
</evidence>
<evidence type="ECO:0000256" key="3">
    <source>
        <dbReference type="ARBA" id="ARBA00022538"/>
    </source>
</evidence>
<protein>
    <recommendedName>
        <fullName evidence="1">Trk system potassium uptake protein TrkA</fullName>
    </recommendedName>
</protein>
<keyword evidence="4" id="KW-0630">Potassium</keyword>
<keyword evidence="6" id="KW-0406">Ion transport</keyword>
<evidence type="ECO:0000256" key="1">
    <source>
        <dbReference type="ARBA" id="ARBA00017378"/>
    </source>
</evidence>
<evidence type="ECO:0000259" key="8">
    <source>
        <dbReference type="PROSITE" id="PS51202"/>
    </source>
</evidence>
<dbReference type="Gene3D" id="3.40.50.720">
    <property type="entry name" value="NAD(P)-binding Rossmann-like Domain"/>
    <property type="match status" value="2"/>
</dbReference>
<dbReference type="InterPro" id="IPR050721">
    <property type="entry name" value="Trk_Ktr_HKT_K-transport"/>
</dbReference>
<dbReference type="PRINTS" id="PR00335">
    <property type="entry name" value="KUPTAKETRKA"/>
</dbReference>
<gene>
    <name evidence="9" type="primary">trkA_1</name>
    <name evidence="9" type="ORF">MOMUL_08060</name>
</gene>
<dbReference type="NCBIfam" id="NF007032">
    <property type="entry name" value="PRK09496.1-4"/>
    <property type="match status" value="1"/>
</dbReference>
<dbReference type="InterPro" id="IPR036291">
    <property type="entry name" value="NAD(P)-bd_dom_sf"/>
</dbReference>
<evidence type="ECO:0000313" key="10">
    <source>
        <dbReference type="Proteomes" id="UP000075670"/>
    </source>
</evidence>
<dbReference type="AlphaFoldDB" id="A0A151AZF7"/>
<sequence length="447" mass="48890">MRITIIGAGKVGFKLAEMLSYSNHDVLVIEQDAERIRAIEERLDVQTVCANGANPTVLKENGIADTDLLVAVTENDEVNIVASLFGKKLGAKKTVARIRNPEYLLNNQIGFDKDLGIDFVINPDYVTANAIAELVEAPEAIESEYYAGGKIQMLELILPPGAQAVNKMLKDLPSPNPYLIVAIQRGEKMLIPRGEDRLLSGDKVFVLAPAKQMEPVEDLLGQKRTRAQRLVILGGTRTAYYLAQKLLGKKIEIKIIEKDRHICESLSHKLPHVTIIHGDGSDLGLLQEEDIGQADLFVAVTGDDKVNLLVSLLAKHLGAKKTVVKVGRSDYASLMEKVGIDVVISPRLLTAATILKFVRRGQIVSISLLGQDKAEMIEFIVPQNCRQANKPIQQINFPRHAIIGAIARGDEIIIPGGNDYIAPGDHVIVFALPKAVTAVQNFFGTNR</sequence>
<dbReference type="SUPFAM" id="SSF51735">
    <property type="entry name" value="NAD(P)-binding Rossmann-fold domains"/>
    <property type="match status" value="2"/>
</dbReference>